<accession>A0A4C1ZA31</accession>
<name>A0A4C1ZA31_EUMVA</name>
<evidence type="ECO:0000256" key="1">
    <source>
        <dbReference type="SAM" id="MobiDB-lite"/>
    </source>
</evidence>
<keyword evidence="3" id="KW-1185">Reference proteome</keyword>
<sequence>MLTELNDLTEDSDVRCSAAGVLVNVRRGRRRRKRRRLGGVGGGARPRDGGLQGDAPTAALLARALWNALAHAPLPHGAPNKLPPLWLTS</sequence>
<evidence type="ECO:0000313" key="3">
    <source>
        <dbReference type="Proteomes" id="UP000299102"/>
    </source>
</evidence>
<protein>
    <submittedName>
        <fullName evidence="2">Uncharacterized protein</fullName>
    </submittedName>
</protein>
<feature type="region of interest" description="Disordered" evidence="1">
    <location>
        <begin position="31"/>
        <end position="54"/>
    </location>
</feature>
<dbReference type="EMBL" id="BGZK01001750">
    <property type="protein sequence ID" value="GBP85651.1"/>
    <property type="molecule type" value="Genomic_DNA"/>
</dbReference>
<reference evidence="2 3" key="1">
    <citation type="journal article" date="2019" name="Commun. Biol.">
        <title>The bagworm genome reveals a unique fibroin gene that provides high tensile strength.</title>
        <authorList>
            <person name="Kono N."/>
            <person name="Nakamura H."/>
            <person name="Ohtoshi R."/>
            <person name="Tomita M."/>
            <person name="Numata K."/>
            <person name="Arakawa K."/>
        </authorList>
    </citation>
    <scope>NUCLEOTIDE SEQUENCE [LARGE SCALE GENOMIC DNA]</scope>
</reference>
<comment type="caution">
    <text evidence="2">The sequence shown here is derived from an EMBL/GenBank/DDBJ whole genome shotgun (WGS) entry which is preliminary data.</text>
</comment>
<evidence type="ECO:0000313" key="2">
    <source>
        <dbReference type="EMBL" id="GBP85651.1"/>
    </source>
</evidence>
<gene>
    <name evidence="2" type="ORF">EVAR_102182_1</name>
</gene>
<organism evidence="2 3">
    <name type="scientific">Eumeta variegata</name>
    <name type="common">Bagworm moth</name>
    <name type="synonym">Eumeta japonica</name>
    <dbReference type="NCBI Taxonomy" id="151549"/>
    <lineage>
        <taxon>Eukaryota</taxon>
        <taxon>Metazoa</taxon>
        <taxon>Ecdysozoa</taxon>
        <taxon>Arthropoda</taxon>
        <taxon>Hexapoda</taxon>
        <taxon>Insecta</taxon>
        <taxon>Pterygota</taxon>
        <taxon>Neoptera</taxon>
        <taxon>Endopterygota</taxon>
        <taxon>Lepidoptera</taxon>
        <taxon>Glossata</taxon>
        <taxon>Ditrysia</taxon>
        <taxon>Tineoidea</taxon>
        <taxon>Psychidae</taxon>
        <taxon>Oiketicinae</taxon>
        <taxon>Eumeta</taxon>
    </lineage>
</organism>
<dbReference type="AlphaFoldDB" id="A0A4C1ZA31"/>
<proteinExistence type="predicted"/>
<dbReference type="Proteomes" id="UP000299102">
    <property type="component" value="Unassembled WGS sequence"/>
</dbReference>